<feature type="non-terminal residue" evidence="3">
    <location>
        <position position="1"/>
    </location>
</feature>
<dbReference type="InterPro" id="IPR035892">
    <property type="entry name" value="C2_domain_sf"/>
</dbReference>
<dbReference type="CDD" id="cd23454">
    <property type="entry name" value="beta-trefoil_Ricin_GllA-1"/>
    <property type="match status" value="1"/>
</dbReference>
<dbReference type="InterPro" id="IPR035992">
    <property type="entry name" value="Ricin_B-like_lectins"/>
</dbReference>
<evidence type="ECO:0000313" key="3">
    <source>
        <dbReference type="EMBL" id="CAG8488209.1"/>
    </source>
</evidence>
<keyword evidence="4" id="KW-1185">Reference proteome</keyword>
<gene>
    <name evidence="3" type="ORF">FMOSSE_LOCUS3388</name>
</gene>
<dbReference type="PROSITE" id="PS50004">
    <property type="entry name" value="C2"/>
    <property type="match status" value="3"/>
</dbReference>
<dbReference type="Proteomes" id="UP000789375">
    <property type="component" value="Unassembled WGS sequence"/>
</dbReference>
<dbReference type="Gene3D" id="2.80.10.50">
    <property type="match status" value="1"/>
</dbReference>
<evidence type="ECO:0000259" key="2">
    <source>
        <dbReference type="PROSITE" id="PS50004"/>
    </source>
</evidence>
<dbReference type="PROSITE" id="PS50231">
    <property type="entry name" value="RICIN_B_LECTIN"/>
    <property type="match status" value="1"/>
</dbReference>
<evidence type="ECO:0000256" key="1">
    <source>
        <dbReference type="SAM" id="Coils"/>
    </source>
</evidence>
<dbReference type="Gene3D" id="2.60.40.150">
    <property type="entry name" value="C2 domain"/>
    <property type="match status" value="3"/>
</dbReference>
<dbReference type="SMART" id="SM00458">
    <property type="entry name" value="RICIN"/>
    <property type="match status" value="1"/>
</dbReference>
<feature type="domain" description="C2" evidence="2">
    <location>
        <begin position="160"/>
        <end position="282"/>
    </location>
</feature>
<dbReference type="InterPro" id="IPR000772">
    <property type="entry name" value="Ricin_B_lectin"/>
</dbReference>
<feature type="domain" description="C2" evidence="2">
    <location>
        <begin position="1054"/>
        <end position="1179"/>
    </location>
</feature>
<proteinExistence type="predicted"/>
<accession>A0A9N8WID6</accession>
<comment type="caution">
    <text evidence="3">The sequence shown here is derived from an EMBL/GenBank/DDBJ whole genome shotgun (WGS) entry which is preliminary data.</text>
</comment>
<keyword evidence="1" id="KW-0175">Coiled coil</keyword>
<protein>
    <submittedName>
        <fullName evidence="3">4227_t:CDS:1</fullName>
    </submittedName>
</protein>
<dbReference type="SUPFAM" id="SSF49562">
    <property type="entry name" value="C2 domain (Calcium/lipid-binding domain, CaLB)"/>
    <property type="match status" value="3"/>
</dbReference>
<dbReference type="SMART" id="SM00239">
    <property type="entry name" value="C2"/>
    <property type="match status" value="3"/>
</dbReference>
<dbReference type="SUPFAM" id="SSF50370">
    <property type="entry name" value="Ricin B-like lectins"/>
    <property type="match status" value="1"/>
</dbReference>
<dbReference type="PANTHER" id="PTHR46980:SF2">
    <property type="entry name" value="TRICALBIN-1-RELATED"/>
    <property type="match status" value="1"/>
</dbReference>
<dbReference type="Pfam" id="PF00168">
    <property type="entry name" value="C2"/>
    <property type="match status" value="3"/>
</dbReference>
<feature type="coiled-coil region" evidence="1">
    <location>
        <begin position="1497"/>
        <end position="1527"/>
    </location>
</feature>
<sequence length="5609" mass="638228">MTSMEFPKGFFYIKSADSPSGASTSSPASQNLVVDVERGFFVSWGAIKDGSKTVVALQKSDADHDPYQLWKYEDGWLVNKQTSLCLEAENGKVGNRLILHHRKSPNQAANQRWNINKDGHIALQSHPKHVIDVKGSVKEGATILLADSGSKSFGKSNHAKWTVIALSKKKSRSGGAIGVIRLELVGAKDLKSVDSFLAGGKSDPYVRVFHQGGKDVIAQTKVIDNNLDPEWNEVHYLPVKNIGDKFILEVMDFNTFTKDKTLGQCVFEVTREVVKEVGDDLYEGTAAGIDTWVKLSIKGQIHYKAKFFPLTPLPEPSTDFLANLKEKPFDRSTLFTLITLQSPDGSFAPSNTLANLFGYPDSEAMFSLYRANCHEERVLEINKTIWTTSMVLWFLRYLLKDFRNEWSGVYERAEQYISKEISGDLEIEEIVIASGRKAVRERFDIKTSDPQKTVITRESIKSTHIHRIMKFQLKTNGAFQINNELAKSLSFDNADQLRTALTVHINKHAKNSKITHLVTQVWVNILVLHFLRLVCVEHQAEWKDTYLRSYRWLWGQFKSRESIEQEAFNIVRSYVKERYSVKEDAFELDSQFMTIISEEINSIRKGSREITFGGGIVPAKTLYGIARINIIKAKNLMQADSWFGGGASDPYMKISSVSTGYEYGETRVIYNTINPEWQQVFYIPIYDLNDKFKLQVYDYNAFFKHVLLGYYVLDLKDFIKLLGNGTIEGKHLELESTLSIKGSSKGKLNFTADFNPFSQNETDLFTTTTISKTTITIRHLYLLMTYQRQDGCFELNENVASLFNFSSKDELIKAFTTYVQKDELVKGLHVDVWSSALITALFKALFWAHRREWNTVDQKTETYLSETVTDLETEERLYNLANKFVVEHFKISDWESEEQKRSLGLSLQPKKTINTRRNINVRQVRRYISFQKDTGCFELTDHMSESLGFSSAEEAKKIFETHFASYAKASKLDANVYISAVMIWHMRYVMVDFRGEWADKYKKTALWVSEQVKDEQVEKEVLEAAKIFVMKRFEVDAESIEEDESFEDSLKFKPQPVSHDDAAENDDDFIAGDQVIGLLRIRIKSAKDLPNQSWFGTKPDPYVKILDASSKEIIRTRTNHDTLAPVWEEIHYVSIHGPGEKITFEIMDENLFISDKTLGSYVLDTEKLIGRNEDGSFTAGDLVEQWFSLQIGKIFKGELNMEVQFFSTSFNLEESFIFKRETIDLKHLYILFSWRLTSGSFEFSDNLSRFFNCKSEEELRSAFKKFTIAEERLQTLSQSVLSTALVITYLKLLCWKHRQEWTKIIANSEEWLSLEIDDIELEDKLYGACERFITERFQIKEYEDQQQKCLVTRDKREIITRKSITSRKVRYILNYQTKAGSVPLNNKTTEFFGFESTEEFTKELQTHFHSESVKKVHQDVWVTASTIWFLRYVAVDFRQNWVKVYDQASEYLRVQCNGDSKLEQEILESARNFIIKRHQVDKTSIEDDNSFASAVENKQKAIQRDEVEQKRQELIRLNKRRVSYREVKQTVTVDSVKRYLSHCKEEGGFIYNDDVVELLNFTDSKSFETSIQSHFVSERTSKLDKNIITTAISLYYLRLVAYEHRTEWKSSYEKSSAWLKQQVNNEEVERELTDIAKEFVISTYKVKPDTIEADMKEYPKPVVPTKVKEPTIKPVTVQVTQPKSIVTEAVEKSTYTVEQKRVALVSVQSSTTVEKTKSIISYQHTEGYFKLSEVVSKKLEISEESSIKLIQSYTTDESIKQLTTKAEIVSTALTISYLQTCANQHETHWKVQYEKARKYLKEQIKDVEKEEQILAISKKLVVERATQKVIRKQQRSTLASIQTSTTIEKTKSILSSFKSNHFEWNQTISKKLDVSNNNFVSTCESYATSNKLKDTITTKTSVWQTAIQLHYLKLSASQHDIQWKAQYETARKWISSQIKDAKLEEELMEASYKLCVEKATQKVVVKKKRAALLHIQSKTTVDTAKAICSKQTQEGAFELSEEVSKRIDVSSSESLLTTIKSYDVSEKVKKITNAKIIECATVLAYLKTTASTHESHYKSKYENAKKWLTSQCNDEELEKEVLSVCSTLVMEKTSETAVRKQKQKEKRIAISHIQSKTDVTTTKKIIKVQKQDGSFSLSNEISQQLDLVSTSTQNIVSSFKSYVVSERVKTASVVNDTVISTALTCSYLSTVASAHKETWKVEYERARKYLREQIKDVELEEEILRSCSKLIIDRSRSKVIYKQKKKEKRTALLHVQSKTTAEHAQSIVSTQKDTGSLELSEVITKNCGISNESVLTSVKTYSTTESLKKVTNVDIWKTAISLNYLENYCTAHESTWKVQYKKAREYLSIQIKDKKMEEELLEAAKKVVIHKTTTNVVRKQVKKEKRLALTKVQSKTTVSTAKESVSTQKQDGSIELSETLSKNVDVSKESLTSVVHSYAVSEKVKKVKDDTIISTALAISYLKTTASAHEKHWKVEYEKARKYLSEKVKDAKLEEEILKSCEKLVVHKTTHKAIIKDKLKKKQEALTYLNNKTSAATVISIVSTQKSDGSIELSKDLSKHLEVSSSETLVTSIKSFAVSEKLKKLTQVQNKKLIESAVTISYLQSTASSQEQHWKVQYEKARKYLRKEIKDTELEEELLKACKKFVVQKSTTVVVQKQKVKQKRIALTIAQSKTTEETVKKVVTTQKSDGSFELSDEVSKQLDVSSTSTLVNTCRAFATNERVKNKVKDDSVWTTAVTINYLKHNALTYGSTWKVQYEDARKYLSKKVGDADLEEEILKTTKKVVVEKTTYKVTKEQKKEEKQAALSIVRSKTDVKSIKVVKESQKSDGSFTLVDTIAQRLDISSKETLNNSLIIYTTNETLKKYIKEKKLNDDVISTAVTISYLKVSGSTDESTVEYKKAREYLKKQINDSAIEEEVLKVTSKLVVDKSTKKVISKQKKAEKRQAISDIQKSCSPDKAQSIISKQKSDGSIELSDTVSKDLNINKENLKTTVSTITTNEKVKNASESAWTTALSLNYLKINSGSLEVKEKYDQAKNYLKVQLGNDEKAADEMLKAADKLVKEKIVVKQVEEKKQVVKQKALLAIQTKTTEETIKTVVSTQEKDGSFGLNDVVCKHLDIPSGALVTTAKKYVTSDKLKKIDNPKLFSTAITITYLENTSSARDSNWKEKYNQAREYLSKQIKDADLEEELIRASQTLIVESSTNVVRKQERQEKKDLKAAALISLQSKNTVEDTKKVLIDQKSDGSFQLSKVITEKIGVSNENLNDTVKSYVKSEKLKSKESDKWWNTALSIQYLKKTGDQHKTEWANKYEKAKKYLINEVKDEKLVEELLTASEKIIVEKGTEKVITDEKKAVSGAIKNSTSTEKVHEIISNQKVDGSLELTETVTKELDAESIESLASTVKSYFTNKDIKLPENDSIIKTAMTLSFLRKTSSADSSPEVKQKYEKAKQYLSTQIKDEKVEKELLEKTDQIVVDHATKKVVKEKAHKVVFEKVQETVTVEEVDKVTKTQNNDGSYEISEKITEDLEITTTKDIVSSIRVTDERVKKLDIKTWNTFITLAYCNKVLSGHESKWKVQNEKAREWLHNQIKDEKLEKEILESCEKVVVEKVSKKTIKQTSDKKRDQKVQSRGWGLGDVFGTISRSITTGVDSIYQSIDYSTRDETEEEKVKRIVVEKQQAAIVAVQTSTTLEKTTTIVSTQKEDGRFELSDVIRKKLDIASKETLITSIQSKTESESIKQISNSAWFSTALTICYLKTAAPQHKPHWNIQYERARKYLKEQIKDEKLEEELLAVCSKYVVTKATENVEKKQTRKTITVIQSSTTLEKTKTIVSSQKEDGSIPLSSVITKKLDIESDKLVSTINSTCDVSDKLKNVADESIYSTAVSLNYLKIAANKYEGEWRTKYEESKKYLSKKLNSVELEEELSNVTNKFVIKKASEKVIRKEKQTALVHVQTKTTPQSAIVVCKTQKQDGSFDISETITKSIDVTSETVTSSVQPYIVNEKLKKVDSKLISTAITLSYLKTTATAHEKTWRIGYEKAREYLHKELNNEELESELLRSCEKYVYDKTTEKVSRKEKQKVKRVALAKIQSKTSVETTQAVVSSQKSDGSFELNKTVSDQLDITDSSNSLITTVKTYAVSEELKKHVDKKDLWSTALTINYLKTSASAHEDTWKAQYEKARKYLSEQVKDEKVVEEILKTSEKILVEKTTAKVSLKEKQKKKRVALLAVQSKTDVKTIKKVTSTQKQDGSFDLSEDVCKQVDVTKETLVTTVKNYAVSESLQKTISNHHWWSTALTLSYLKTSASAHEETWRVEYEKARKYLHEQINDDKLEEEILKTCSKIVVQKTTEKVAIKQKQKEKRDAITEAQLSTTAETTQAIITKQKTDGSFELSKEVSDKLDVSSENTLVSNIQKYTTNEKLKKNSDSSIWSTAATLSFLKNNATAYQGQWKDKYDQARKYLSEKVGDEKLEEEIIRTSDKFINEETTKTVISTHDEKDGSFGLSEVVCKDLDVSSGTLITTAKKYVTSEKLKKIENPKVFNTAFTIAYLQTTSPAHESQWKEKYEKARKYIKEQINDETLEEELLKASQKLVVAKTTSKVIREEKKNEKAAALVVLQSKTTVDTVKDVVSAQKSDGSIKLNKVVSEQIDVSSDNITSSVQTYAVSDKLKKLPQDIWETAISLSFLGTSGSQHQDQVKEQQDKARKYISQQLKNEKLERELLDASTKFVVEKSTKKVVNEEKKAAVTAIKSCTSPETVKVVVSNQKEDGSFTLDDKVVKDLEATSSKSLASSVQTYFSDKKLKSPESQSLINTALTLSFLKKTAPSSEADHKESYEKARKYLSTQLGDEKLEKQLLETTDKFVVEQATKKVVKEKANQAVVNKVQESVTVEEVDKVTKTQNNDGSFEISEKIIEDLEITTTKDIVSSIRVTDERVNKLNIKTWNTFITLAYCNKVLVKHDSRWKVQNEKAREWLHDKIKDEKLEKEILESCEKVVVEKISKKTIKQKSDEKKQQKEKEKSSWSSIWEGVSSVGSTATNVIQSGYDKIGSVAFSSGPDSVYHGYEIITLQSKITPETTQKIVSTQQTDGSIKLNEHVTKQLDISSDNLKTTVQNYGISEQLKNVSHNAWETALNLRYLTIASKLQPEKYKLQSEKAKQYLIKELKDEKLVNELLTTSDKIIIDQSVQKEKKDAVATVQQSTSTEKVHEIVSKQKDDGSLQLTEEVSKELETESNESLVSSVKSYFTTKGIKLPENKSIIETAMTLSFLRKTSSADSSPEVKQKYEKAEKYLKSQLGGDEKVKELLVKTDQVVVDHATKKVVKEKANKVIFEKVQETVTVEEVDEVTKTQNNDGSFEISEKITKNLGITTTKDIISSIRVTDERVKKLDIKTWNTFITLAYCNKVLSGHESKWKVQNEKAREWLHKQIKDEKLEKVILESCEKVVVEKVSHEKKQSSSWFGWTAPIASSVGDYLGSTTKSIATAVDDAVDSTTKTITEGATHAVRSVENTAALLTLKSKTTPETTKKIVSTQKPDGSIKLDKHVSEHIDISSDTIQKTVQSHDISDKLKNISQSAWETALSIRYLTISSTTDQVEKIKENSEKARQYLIKELKDE</sequence>
<reference evidence="3" key="1">
    <citation type="submission" date="2021-06" db="EMBL/GenBank/DDBJ databases">
        <authorList>
            <person name="Kallberg Y."/>
            <person name="Tangrot J."/>
            <person name="Rosling A."/>
        </authorList>
    </citation>
    <scope>NUCLEOTIDE SEQUENCE</scope>
    <source>
        <strain evidence="3">87-6 pot B 2015</strain>
    </source>
</reference>
<feature type="domain" description="C2" evidence="2">
    <location>
        <begin position="606"/>
        <end position="731"/>
    </location>
</feature>
<dbReference type="InterPro" id="IPR000008">
    <property type="entry name" value="C2_dom"/>
</dbReference>
<dbReference type="PANTHER" id="PTHR46980">
    <property type="entry name" value="TRICALBIN-1-RELATED"/>
    <property type="match status" value="1"/>
</dbReference>
<organism evidence="3 4">
    <name type="scientific">Funneliformis mosseae</name>
    <name type="common">Endomycorrhizal fungus</name>
    <name type="synonym">Glomus mosseae</name>
    <dbReference type="NCBI Taxonomy" id="27381"/>
    <lineage>
        <taxon>Eukaryota</taxon>
        <taxon>Fungi</taxon>
        <taxon>Fungi incertae sedis</taxon>
        <taxon>Mucoromycota</taxon>
        <taxon>Glomeromycotina</taxon>
        <taxon>Glomeromycetes</taxon>
        <taxon>Glomerales</taxon>
        <taxon>Glomeraceae</taxon>
        <taxon>Funneliformis</taxon>
    </lineage>
</organism>
<dbReference type="EMBL" id="CAJVPP010000501">
    <property type="protein sequence ID" value="CAG8488209.1"/>
    <property type="molecule type" value="Genomic_DNA"/>
</dbReference>
<name>A0A9N8WID6_FUNMO</name>
<evidence type="ECO:0000313" key="4">
    <source>
        <dbReference type="Proteomes" id="UP000789375"/>
    </source>
</evidence>
<dbReference type="InterPro" id="IPR052455">
    <property type="entry name" value="Tricalbin_domain"/>
</dbReference>